<keyword evidence="4" id="KW-0175">Coiled coil</keyword>
<dbReference type="PANTHER" id="PTHR45339">
    <property type="entry name" value="HYBRID SIGNAL TRANSDUCTION HISTIDINE KINASE J"/>
    <property type="match status" value="1"/>
</dbReference>
<evidence type="ECO:0000256" key="3">
    <source>
        <dbReference type="PROSITE-ProRule" id="PRU00169"/>
    </source>
</evidence>
<dbReference type="Gene3D" id="3.30.565.10">
    <property type="entry name" value="Histidine kinase-like ATPase, C-terminal domain"/>
    <property type="match status" value="1"/>
</dbReference>
<evidence type="ECO:0000256" key="2">
    <source>
        <dbReference type="ARBA" id="ARBA00023012"/>
    </source>
</evidence>
<protein>
    <submittedName>
        <fullName evidence="7">Response regulator</fullName>
    </submittedName>
</protein>
<dbReference type="SUPFAM" id="SSF55874">
    <property type="entry name" value="ATPase domain of HSP90 chaperone/DNA topoisomerase II/histidine kinase"/>
    <property type="match status" value="1"/>
</dbReference>
<evidence type="ECO:0000259" key="6">
    <source>
        <dbReference type="PROSITE" id="PS50110"/>
    </source>
</evidence>
<feature type="coiled-coil region" evidence="4">
    <location>
        <begin position="128"/>
        <end position="200"/>
    </location>
</feature>
<evidence type="ECO:0000256" key="4">
    <source>
        <dbReference type="SAM" id="Coils"/>
    </source>
</evidence>
<feature type="domain" description="Histidine kinase" evidence="5">
    <location>
        <begin position="344"/>
        <end position="455"/>
    </location>
</feature>
<dbReference type="InterPro" id="IPR011006">
    <property type="entry name" value="CheY-like_superfamily"/>
</dbReference>
<reference evidence="7" key="1">
    <citation type="submission" date="2021-03" db="EMBL/GenBank/DDBJ databases">
        <title>Acanthopleuribacteraceae sp. M133.</title>
        <authorList>
            <person name="Wang G."/>
        </authorList>
    </citation>
    <scope>NUCLEOTIDE SEQUENCE</scope>
    <source>
        <strain evidence="7">M133</strain>
    </source>
</reference>
<dbReference type="GO" id="GO:0000160">
    <property type="term" value="P:phosphorelay signal transduction system"/>
    <property type="evidence" value="ECO:0007669"/>
    <property type="project" value="UniProtKB-KW"/>
</dbReference>
<dbReference type="PANTHER" id="PTHR45339:SF1">
    <property type="entry name" value="HYBRID SIGNAL TRANSDUCTION HISTIDINE KINASE J"/>
    <property type="match status" value="1"/>
</dbReference>
<accession>A0A8A4TTV7</accession>
<dbReference type="SMART" id="SM00448">
    <property type="entry name" value="REC"/>
    <property type="match status" value="1"/>
</dbReference>
<dbReference type="Proteomes" id="UP000663929">
    <property type="component" value="Chromosome"/>
</dbReference>
<evidence type="ECO:0000259" key="5">
    <source>
        <dbReference type="PROSITE" id="PS50109"/>
    </source>
</evidence>
<dbReference type="InterPro" id="IPR001789">
    <property type="entry name" value="Sig_transdc_resp-reg_receiver"/>
</dbReference>
<feature type="modified residue" description="4-aspartylphosphate" evidence="3">
    <location>
        <position position="62"/>
    </location>
</feature>
<evidence type="ECO:0000313" key="7">
    <source>
        <dbReference type="EMBL" id="QTD52472.1"/>
    </source>
</evidence>
<feature type="domain" description="Response regulatory" evidence="6">
    <location>
        <begin position="13"/>
        <end position="128"/>
    </location>
</feature>
<organism evidence="7 8">
    <name type="scientific">Sulfidibacter corallicola</name>
    <dbReference type="NCBI Taxonomy" id="2818388"/>
    <lineage>
        <taxon>Bacteria</taxon>
        <taxon>Pseudomonadati</taxon>
        <taxon>Acidobacteriota</taxon>
        <taxon>Holophagae</taxon>
        <taxon>Acanthopleuribacterales</taxon>
        <taxon>Acanthopleuribacteraceae</taxon>
        <taxon>Sulfidibacter</taxon>
    </lineage>
</organism>
<sequence>MLQSCQGAFDSKRILIVDDEPMVRKLLLNIVKRTHHAGFEAENGSVALALYEQEPFDLVVLDLRMPVQGGRDFLKEAASRGWNLNVIVLTGHGELDEAFQLLTLYRISDFIQKPLQNPFQLIFAINNALEKRKHEAELKDKNKQLQKELAFRKRAEENLAKEKDRVAFLLKESQSLTMTIQMSNEELVHQRQRLVEQQKEIVKDRKELAAVKHNLACQLESVYRSKGFYANALVRLCERTEACLKAVGGPDCSDALRPEPRQEGERGFVLDDGGSAPARLLEDFQRVVLLYLAESGQVENEPERVVVRELLSGCRERLEQILAWTDADVVVRCDDSVPDALFIDPSLFGTIVENLATCGIHRYSRESVEISLDMDVPAHLGLHVKRTGYDLAPEERTRLFEPFREVEPLSRADWQGMDLGPAISARLAKMVGGDIRVTRHVPEGIVFHVSLPLANPAQPSVDIDKRRETDGCETERHAEQTSEGRFFHEKPLILFDRDLMRGFQFAKSLKQNGAEMMIADSPEVICRQLERQEEMVALLLRCEHLDEEGPHLVGELRAVLPKRIPLVGLAPNPPSRAEAISQFGLAGVIDPTQNPSDLLRKLESLVTRPVVLARG</sequence>
<dbReference type="InterPro" id="IPR036890">
    <property type="entry name" value="HATPase_C_sf"/>
</dbReference>
<dbReference type="PROSITE" id="PS50110">
    <property type="entry name" value="RESPONSE_REGULATORY"/>
    <property type="match status" value="1"/>
</dbReference>
<gene>
    <name evidence="7" type="ORF">J3U87_08370</name>
</gene>
<name>A0A8A4TTV7_SULCO</name>
<dbReference type="InterPro" id="IPR005467">
    <property type="entry name" value="His_kinase_dom"/>
</dbReference>
<dbReference type="SUPFAM" id="SSF52172">
    <property type="entry name" value="CheY-like"/>
    <property type="match status" value="1"/>
</dbReference>
<evidence type="ECO:0000256" key="1">
    <source>
        <dbReference type="ARBA" id="ARBA00022553"/>
    </source>
</evidence>
<keyword evidence="2" id="KW-0902">Two-component regulatory system</keyword>
<dbReference type="Gene3D" id="3.40.50.2300">
    <property type="match status" value="1"/>
</dbReference>
<dbReference type="Pfam" id="PF00072">
    <property type="entry name" value="Response_reg"/>
    <property type="match status" value="1"/>
</dbReference>
<dbReference type="PROSITE" id="PS50109">
    <property type="entry name" value="HIS_KIN"/>
    <property type="match status" value="1"/>
</dbReference>
<dbReference type="InterPro" id="IPR003594">
    <property type="entry name" value="HATPase_dom"/>
</dbReference>
<dbReference type="AlphaFoldDB" id="A0A8A4TTV7"/>
<keyword evidence="1 3" id="KW-0597">Phosphoprotein</keyword>
<dbReference type="RefSeq" id="WP_237382581.1">
    <property type="nucleotide sequence ID" value="NZ_CP071793.1"/>
</dbReference>
<keyword evidence="8" id="KW-1185">Reference proteome</keyword>
<dbReference type="EMBL" id="CP071793">
    <property type="protein sequence ID" value="QTD52472.1"/>
    <property type="molecule type" value="Genomic_DNA"/>
</dbReference>
<evidence type="ECO:0000313" key="8">
    <source>
        <dbReference type="Proteomes" id="UP000663929"/>
    </source>
</evidence>
<proteinExistence type="predicted"/>
<dbReference type="Pfam" id="PF02518">
    <property type="entry name" value="HATPase_c"/>
    <property type="match status" value="1"/>
</dbReference>
<dbReference type="KEGG" id="scor:J3U87_08370"/>